<evidence type="ECO:0000313" key="2">
    <source>
        <dbReference type="Proteomes" id="UP000092154"/>
    </source>
</evidence>
<organism evidence="1 2">
    <name type="scientific">Rhizopogon vinicolor AM-OR11-026</name>
    <dbReference type="NCBI Taxonomy" id="1314800"/>
    <lineage>
        <taxon>Eukaryota</taxon>
        <taxon>Fungi</taxon>
        <taxon>Dikarya</taxon>
        <taxon>Basidiomycota</taxon>
        <taxon>Agaricomycotina</taxon>
        <taxon>Agaricomycetes</taxon>
        <taxon>Agaricomycetidae</taxon>
        <taxon>Boletales</taxon>
        <taxon>Suillineae</taxon>
        <taxon>Rhizopogonaceae</taxon>
        <taxon>Rhizopogon</taxon>
    </lineage>
</organism>
<name>A0A1B7MIN5_9AGAM</name>
<dbReference type="EMBL" id="KV449004">
    <property type="protein sequence ID" value="OAX32456.1"/>
    <property type="molecule type" value="Genomic_DNA"/>
</dbReference>
<dbReference type="InParanoid" id="A0A1B7MIN5"/>
<gene>
    <name evidence="1" type="ORF">K503DRAFT_605901</name>
</gene>
<proteinExistence type="predicted"/>
<reference evidence="1 2" key="1">
    <citation type="submission" date="2016-06" db="EMBL/GenBank/DDBJ databases">
        <title>Comparative genomics of the ectomycorrhizal sister species Rhizopogon vinicolor and Rhizopogon vesiculosus (Basidiomycota: Boletales) reveals a divergence of the mating type B locus.</title>
        <authorList>
            <consortium name="DOE Joint Genome Institute"/>
            <person name="Mujic A.B."/>
            <person name="Kuo A."/>
            <person name="Tritt A."/>
            <person name="Lipzen A."/>
            <person name="Chen C."/>
            <person name="Johnson J."/>
            <person name="Sharma A."/>
            <person name="Barry K."/>
            <person name="Grigoriev I.V."/>
            <person name="Spatafora J.W."/>
        </authorList>
    </citation>
    <scope>NUCLEOTIDE SEQUENCE [LARGE SCALE GENOMIC DNA]</scope>
    <source>
        <strain evidence="1 2">AM-OR11-026</strain>
    </source>
</reference>
<evidence type="ECO:0000313" key="1">
    <source>
        <dbReference type="EMBL" id="OAX32456.1"/>
    </source>
</evidence>
<dbReference type="AlphaFoldDB" id="A0A1B7MIN5"/>
<accession>A0A1B7MIN5</accession>
<dbReference type="Proteomes" id="UP000092154">
    <property type="component" value="Unassembled WGS sequence"/>
</dbReference>
<protein>
    <submittedName>
        <fullName evidence="1">Uncharacterized protein</fullName>
    </submittedName>
</protein>
<sequence>MLRHSTIVYLAGIHWHVIINTIRKTARNFVIDLRVIQLAQLSTQFQPTCFCAFDAIAQIITHILVAISEPDTAGVTLSILITVLSSSPLPTMTTDTKRGTLTIAGSGIASIVHSTLETLLYQRE</sequence>
<keyword evidence="2" id="KW-1185">Reference proteome</keyword>